<dbReference type="EMBL" id="BSRZ01000013">
    <property type="protein sequence ID" value="GLW66204.1"/>
    <property type="molecule type" value="Genomic_DNA"/>
</dbReference>
<keyword evidence="3" id="KW-1185">Reference proteome</keyword>
<protein>
    <submittedName>
        <fullName evidence="2">SchA/CurD</fullName>
    </submittedName>
</protein>
<gene>
    <name evidence="2" type="ORF">Arub01_44480</name>
</gene>
<dbReference type="AlphaFoldDB" id="A0A9W6Q062"/>
<accession>A0A9W6Q062</accession>
<proteinExistence type="predicted"/>
<organism evidence="2 3">
    <name type="scientific">Actinomadura rubrobrunea</name>
    <dbReference type="NCBI Taxonomy" id="115335"/>
    <lineage>
        <taxon>Bacteria</taxon>
        <taxon>Bacillati</taxon>
        <taxon>Actinomycetota</taxon>
        <taxon>Actinomycetes</taxon>
        <taxon>Streptosporangiales</taxon>
        <taxon>Thermomonosporaceae</taxon>
        <taxon>Actinomadura</taxon>
    </lineage>
</organism>
<sequence>MTRGDVMQRFALMYRIKPGSQAAVRKLLSEYEAPQQITDGAARLLGTSVFMKDDVVVRMIEIEGDLETVARHLSRQPSIQRLERELDRYVAEKRDMSTPEGAREFFRKALMETLITRTAPPSEPAFSGR</sequence>
<reference evidence="2" key="1">
    <citation type="submission" date="2023-02" db="EMBL/GenBank/DDBJ databases">
        <title>Actinomadura rubrobrunea NBRC 14622.</title>
        <authorList>
            <person name="Ichikawa N."/>
            <person name="Sato H."/>
            <person name="Tonouchi N."/>
        </authorList>
    </citation>
    <scope>NUCLEOTIDE SEQUENCE</scope>
    <source>
        <strain evidence="2">NBRC 14622</strain>
    </source>
</reference>
<dbReference type="RefSeq" id="WP_217998619.1">
    <property type="nucleotide sequence ID" value="NZ_BSRZ01000013.1"/>
</dbReference>
<dbReference type="InterPro" id="IPR007575">
    <property type="entry name" value="SchA_CurD-like"/>
</dbReference>
<dbReference type="Proteomes" id="UP001165124">
    <property type="component" value="Unassembled WGS sequence"/>
</dbReference>
<evidence type="ECO:0000259" key="1">
    <source>
        <dbReference type="Pfam" id="PF04486"/>
    </source>
</evidence>
<name>A0A9W6Q062_9ACTN</name>
<evidence type="ECO:0000313" key="3">
    <source>
        <dbReference type="Proteomes" id="UP001165124"/>
    </source>
</evidence>
<comment type="caution">
    <text evidence="2">The sequence shown here is derived from an EMBL/GenBank/DDBJ whole genome shotgun (WGS) entry which is preliminary data.</text>
</comment>
<feature type="domain" description="SchA/CurD-like" evidence="1">
    <location>
        <begin position="7"/>
        <end position="115"/>
    </location>
</feature>
<evidence type="ECO:0000313" key="2">
    <source>
        <dbReference type="EMBL" id="GLW66204.1"/>
    </source>
</evidence>
<dbReference type="Pfam" id="PF04486">
    <property type="entry name" value="SchA_CurD"/>
    <property type="match status" value="1"/>
</dbReference>